<dbReference type="FunFam" id="1.10.287.180:FF:000001">
    <property type="entry name" value="Transcription elongation factor GreA"/>
    <property type="match status" value="1"/>
</dbReference>
<comment type="function">
    <text evidence="7 9 10">Necessary for efficient RNA polymerase transcription elongation past template-encoded arresting sites. The arresting sites in DNA have the property of trapping a certain fraction of elongating RNA polymerases that pass through, resulting in locked ternary complexes. Cleavage of the nascent transcript by cleavage factors such as GreA or GreB allows the resumption of elongation from the new 3'terminus. GreA releases sequences of 2 to 3 nucleotides.</text>
</comment>
<keyword evidence="4 9" id="KW-0175">Coiled coil</keyword>
<dbReference type="GO" id="GO:0003677">
    <property type="term" value="F:DNA binding"/>
    <property type="evidence" value="ECO:0007669"/>
    <property type="project" value="UniProtKB-UniRule"/>
</dbReference>
<evidence type="ECO:0000256" key="10">
    <source>
        <dbReference type="RuleBase" id="RU000556"/>
    </source>
</evidence>
<protein>
    <recommendedName>
        <fullName evidence="2 9">Transcription elongation factor GreA</fullName>
    </recommendedName>
    <alternativeName>
        <fullName evidence="8 9">Transcript cleavage factor GreA</fullName>
    </alternativeName>
</protein>
<keyword evidence="5 9" id="KW-0238">DNA-binding</keyword>
<feature type="domain" description="Transcription elongation factor GreA/GreB N-terminal" evidence="12">
    <location>
        <begin position="7"/>
        <end position="75"/>
    </location>
</feature>
<evidence type="ECO:0000259" key="12">
    <source>
        <dbReference type="Pfam" id="PF03449"/>
    </source>
</evidence>
<reference evidence="13 14" key="1">
    <citation type="submission" date="2015-09" db="EMBL/GenBank/DDBJ databases">
        <authorList>
            <consortium name="Pathogen Informatics"/>
        </authorList>
    </citation>
    <scope>NUCLEOTIDE SEQUENCE [LARGE SCALE GENOMIC DNA]</scope>
    <source>
        <strain evidence="13 14">2789STDY5834928</strain>
    </source>
</reference>
<dbReference type="STRING" id="39492.ERS852540_01573"/>
<name>A0A174ZP16_9FIRM</name>
<dbReference type="InterPro" id="IPR036805">
    <property type="entry name" value="Tscrpt_elong_fac_GreA/B_N_sf"/>
</dbReference>
<gene>
    <name evidence="9 13" type="primary">greA</name>
    <name evidence="13" type="ORF">ERS852540_01573</name>
</gene>
<dbReference type="HAMAP" id="MF_00105">
    <property type="entry name" value="GreA_GreB"/>
    <property type="match status" value="1"/>
</dbReference>
<keyword evidence="6 9" id="KW-0804">Transcription</keyword>
<sequence length="156" mass="17167">MATQTTLTSQGLKDLEERLEHLKSVTRKEIAEKIKVALSFGDLSENSEYDEAKNEQGIVEAEIAEIEATLKNAKVVDEDELSTEHVNIGNTVVIEDESGKKIKFFLVGSKEVDMKAMKISDESPIGKACIGRKLGEEVSVEAPAGVKKYKIVEIDK</sequence>
<dbReference type="PIRSF" id="PIRSF006092">
    <property type="entry name" value="GreA_GreB"/>
    <property type="match status" value="1"/>
</dbReference>
<dbReference type="NCBIfam" id="TIGR01462">
    <property type="entry name" value="greA"/>
    <property type="match status" value="1"/>
</dbReference>
<dbReference type="Gene3D" id="1.10.287.180">
    <property type="entry name" value="Transcription elongation factor, GreA/GreB, N-terminal domain"/>
    <property type="match status" value="1"/>
</dbReference>
<feature type="coiled-coil region" evidence="9">
    <location>
        <begin position="12"/>
        <end position="69"/>
    </location>
</feature>
<dbReference type="InterPro" id="IPR028624">
    <property type="entry name" value="Tscrpt_elong_fac_GreA/B"/>
</dbReference>
<dbReference type="AlphaFoldDB" id="A0A174ZP16"/>
<dbReference type="OrthoDB" id="9808774at2"/>
<evidence type="ECO:0000256" key="8">
    <source>
        <dbReference type="ARBA" id="ARBA00030776"/>
    </source>
</evidence>
<dbReference type="InterPro" id="IPR023459">
    <property type="entry name" value="Tscrpt_elong_fac_GreA/B_fam"/>
</dbReference>
<dbReference type="PANTHER" id="PTHR30437:SF4">
    <property type="entry name" value="TRANSCRIPTION ELONGATION FACTOR GREA"/>
    <property type="match status" value="1"/>
</dbReference>
<evidence type="ECO:0000313" key="13">
    <source>
        <dbReference type="EMBL" id="CUQ87722.1"/>
    </source>
</evidence>
<feature type="domain" description="Transcription elongation factor GreA/GreB C-terminal" evidence="11">
    <location>
        <begin position="83"/>
        <end position="155"/>
    </location>
</feature>
<dbReference type="GO" id="GO:0070063">
    <property type="term" value="F:RNA polymerase binding"/>
    <property type="evidence" value="ECO:0007669"/>
    <property type="project" value="InterPro"/>
</dbReference>
<dbReference type="SUPFAM" id="SSF54534">
    <property type="entry name" value="FKBP-like"/>
    <property type="match status" value="1"/>
</dbReference>
<evidence type="ECO:0000313" key="14">
    <source>
        <dbReference type="Proteomes" id="UP000095662"/>
    </source>
</evidence>
<dbReference type="NCBIfam" id="NF001263">
    <property type="entry name" value="PRK00226.1-4"/>
    <property type="match status" value="1"/>
</dbReference>
<dbReference type="InterPro" id="IPR006359">
    <property type="entry name" value="Tscrpt_elong_fac_GreA"/>
</dbReference>
<evidence type="ECO:0000256" key="9">
    <source>
        <dbReference type="HAMAP-Rule" id="MF_00105"/>
    </source>
</evidence>
<dbReference type="PANTHER" id="PTHR30437">
    <property type="entry name" value="TRANSCRIPTION ELONGATION FACTOR GREA"/>
    <property type="match status" value="1"/>
</dbReference>
<dbReference type="InterPro" id="IPR036953">
    <property type="entry name" value="GreA/GreB_C_sf"/>
</dbReference>
<dbReference type="GO" id="GO:0032784">
    <property type="term" value="P:regulation of DNA-templated transcription elongation"/>
    <property type="evidence" value="ECO:0007669"/>
    <property type="project" value="UniProtKB-UniRule"/>
</dbReference>
<proteinExistence type="inferred from homology"/>
<organism evidence="13 14">
    <name type="scientific">[Eubacterium] siraeum</name>
    <dbReference type="NCBI Taxonomy" id="39492"/>
    <lineage>
        <taxon>Bacteria</taxon>
        <taxon>Bacillati</taxon>
        <taxon>Bacillota</taxon>
        <taxon>Clostridia</taxon>
        <taxon>Eubacteriales</taxon>
        <taxon>Oscillospiraceae</taxon>
        <taxon>Oscillospiraceae incertae sedis</taxon>
    </lineage>
</organism>
<dbReference type="InterPro" id="IPR022691">
    <property type="entry name" value="Tscrpt_elong_fac_GreA/B_N"/>
</dbReference>
<dbReference type="Pfam" id="PF03449">
    <property type="entry name" value="GreA_GreB_N"/>
    <property type="match status" value="1"/>
</dbReference>
<evidence type="ECO:0000256" key="4">
    <source>
        <dbReference type="ARBA" id="ARBA00023054"/>
    </source>
</evidence>
<evidence type="ECO:0000256" key="6">
    <source>
        <dbReference type="ARBA" id="ARBA00023163"/>
    </source>
</evidence>
<dbReference type="InterPro" id="IPR001437">
    <property type="entry name" value="Tscrpt_elong_fac_GreA/B_C"/>
</dbReference>
<dbReference type="Pfam" id="PF01272">
    <property type="entry name" value="GreA_GreB"/>
    <property type="match status" value="1"/>
</dbReference>
<evidence type="ECO:0000256" key="7">
    <source>
        <dbReference type="ARBA" id="ARBA00024916"/>
    </source>
</evidence>
<dbReference type="GO" id="GO:0006354">
    <property type="term" value="P:DNA-templated transcription elongation"/>
    <property type="evidence" value="ECO:0007669"/>
    <property type="project" value="TreeGrafter"/>
</dbReference>
<evidence type="ECO:0000259" key="11">
    <source>
        <dbReference type="Pfam" id="PF01272"/>
    </source>
</evidence>
<dbReference type="Gene3D" id="3.10.50.30">
    <property type="entry name" value="Transcription elongation factor, GreA/GreB, C-terminal domain"/>
    <property type="match status" value="1"/>
</dbReference>
<accession>A0A174ZP16</accession>
<dbReference type="SUPFAM" id="SSF46557">
    <property type="entry name" value="GreA transcript cleavage protein, N-terminal domain"/>
    <property type="match status" value="1"/>
</dbReference>
<evidence type="ECO:0000256" key="3">
    <source>
        <dbReference type="ARBA" id="ARBA00023015"/>
    </source>
</evidence>
<comment type="similarity">
    <text evidence="1 9 10">Belongs to the GreA/GreB family.</text>
</comment>
<dbReference type="Proteomes" id="UP000095662">
    <property type="component" value="Unassembled WGS sequence"/>
</dbReference>
<dbReference type="EMBL" id="CZBY01000012">
    <property type="protein sequence ID" value="CUQ87722.1"/>
    <property type="molecule type" value="Genomic_DNA"/>
</dbReference>
<evidence type="ECO:0000256" key="5">
    <source>
        <dbReference type="ARBA" id="ARBA00023125"/>
    </source>
</evidence>
<keyword evidence="3 9" id="KW-0805">Transcription regulation</keyword>
<evidence type="ECO:0000256" key="2">
    <source>
        <dbReference type="ARBA" id="ARBA00013729"/>
    </source>
</evidence>
<evidence type="ECO:0000256" key="1">
    <source>
        <dbReference type="ARBA" id="ARBA00008213"/>
    </source>
</evidence>